<dbReference type="OrthoDB" id="9787654at2"/>
<protein>
    <submittedName>
        <fullName evidence="3">Amidohydrolase</fullName>
    </submittedName>
</protein>
<evidence type="ECO:0000259" key="2">
    <source>
        <dbReference type="Pfam" id="PF04909"/>
    </source>
</evidence>
<dbReference type="SUPFAM" id="SSF51556">
    <property type="entry name" value="Metallo-dependent hydrolases"/>
    <property type="match status" value="1"/>
</dbReference>
<dbReference type="InterPro" id="IPR032466">
    <property type="entry name" value="Metal_Hydrolase"/>
</dbReference>
<comment type="similarity">
    <text evidence="1">Belongs to the metallo-dependent hydrolases superfamily.</text>
</comment>
<sequence>MSTTASAENSGQEILLPDLPIIDSHFHLFDLPHIRYMLDEYLADAQGGHNVIASVYSETRAFIRTDGPEVMRPLGEVEFANGIAAMTAGGRYGNCKVAAAIVGHADLTHGHAVGELLDKSMAAAPDRYRGIRHVTLDYPDERPFQFIMSGRPPSGVLDNPNFVKGLAELDKRSLIFDAAIYDPSLPAITALADQFPDLQIVLNNMGGLVLVDMTPEEKAAAITRWKGNLTELAKRPNVACKLGGLGMPTWGFDFIQRPDEATYQELAAVWQPFVESVIEIFGVERCMYGSNFPPDKRSSGYVKALNAYKYILRGYSETEQQQLFAGTAKAIYKID</sequence>
<keyword evidence="3" id="KW-0378">Hydrolase</keyword>
<feature type="domain" description="Amidohydrolase-related" evidence="2">
    <location>
        <begin position="22"/>
        <end position="333"/>
    </location>
</feature>
<dbReference type="GO" id="GO:0016787">
    <property type="term" value="F:hydrolase activity"/>
    <property type="evidence" value="ECO:0007669"/>
    <property type="project" value="UniProtKB-KW"/>
</dbReference>
<reference evidence="3 4" key="1">
    <citation type="submission" date="2016-09" db="EMBL/GenBank/DDBJ databases">
        <title>Alteromonas lipolytica, a new species isolated from sea water.</title>
        <authorList>
            <person name="Wu Y.-H."/>
            <person name="Cheng H."/>
            <person name="Xu X.-W."/>
        </authorList>
    </citation>
    <scope>NUCLEOTIDE SEQUENCE [LARGE SCALE GENOMIC DNA]</scope>
    <source>
        <strain evidence="3 4">JW12</strain>
    </source>
</reference>
<name>A0A1E8FIF1_9ALTE</name>
<dbReference type="STRING" id="1856405.BFC17_13015"/>
<evidence type="ECO:0000313" key="4">
    <source>
        <dbReference type="Proteomes" id="UP000176037"/>
    </source>
</evidence>
<dbReference type="EMBL" id="MJIC01000009">
    <property type="protein sequence ID" value="OFI35711.1"/>
    <property type="molecule type" value="Genomic_DNA"/>
</dbReference>
<evidence type="ECO:0000256" key="1">
    <source>
        <dbReference type="ARBA" id="ARBA00038310"/>
    </source>
</evidence>
<dbReference type="Proteomes" id="UP000176037">
    <property type="component" value="Unassembled WGS sequence"/>
</dbReference>
<dbReference type="InterPro" id="IPR006680">
    <property type="entry name" value="Amidohydro-rel"/>
</dbReference>
<evidence type="ECO:0000313" key="3">
    <source>
        <dbReference type="EMBL" id="OFI35711.1"/>
    </source>
</evidence>
<accession>A0A1E8FIF1</accession>
<proteinExistence type="inferred from homology"/>
<dbReference type="AlphaFoldDB" id="A0A1E8FIF1"/>
<dbReference type="Gene3D" id="3.20.20.140">
    <property type="entry name" value="Metal-dependent hydrolases"/>
    <property type="match status" value="1"/>
</dbReference>
<gene>
    <name evidence="3" type="ORF">BFC17_13015</name>
</gene>
<dbReference type="RefSeq" id="WP_070175455.1">
    <property type="nucleotide sequence ID" value="NZ_BMJR01000006.1"/>
</dbReference>
<organism evidence="3 4">
    <name type="scientific">Alteromonas lipolytica</name>
    <dbReference type="NCBI Taxonomy" id="1856405"/>
    <lineage>
        <taxon>Bacteria</taxon>
        <taxon>Pseudomonadati</taxon>
        <taxon>Pseudomonadota</taxon>
        <taxon>Gammaproteobacteria</taxon>
        <taxon>Alteromonadales</taxon>
        <taxon>Alteromonadaceae</taxon>
        <taxon>Alteromonas/Salinimonas group</taxon>
        <taxon>Alteromonas</taxon>
    </lineage>
</organism>
<keyword evidence="4" id="KW-1185">Reference proteome</keyword>
<dbReference type="PANTHER" id="PTHR43569">
    <property type="entry name" value="AMIDOHYDROLASE"/>
    <property type="match status" value="1"/>
</dbReference>
<comment type="caution">
    <text evidence="3">The sequence shown here is derived from an EMBL/GenBank/DDBJ whole genome shotgun (WGS) entry which is preliminary data.</text>
</comment>
<dbReference type="InterPro" id="IPR052350">
    <property type="entry name" value="Metallo-dep_Lactonases"/>
</dbReference>
<dbReference type="Pfam" id="PF04909">
    <property type="entry name" value="Amidohydro_2"/>
    <property type="match status" value="1"/>
</dbReference>
<dbReference type="PANTHER" id="PTHR43569:SF1">
    <property type="entry name" value="BLL3371 PROTEIN"/>
    <property type="match status" value="1"/>
</dbReference>